<comment type="caution">
    <text evidence="5">The sequence shown here is derived from an EMBL/GenBank/DDBJ whole genome shotgun (WGS) entry which is preliminary data.</text>
</comment>
<reference evidence="5 6" key="1">
    <citation type="submission" date="2018-08" db="EMBL/GenBank/DDBJ databases">
        <title>A genome reference for cultivated species of the human gut microbiota.</title>
        <authorList>
            <person name="Zou Y."/>
            <person name="Xue W."/>
            <person name="Luo G."/>
        </authorList>
    </citation>
    <scope>NUCLEOTIDE SEQUENCE [LARGE SCALE GENOMIC DNA]</scope>
    <source>
        <strain evidence="5 6">AM42-38</strain>
    </source>
</reference>
<dbReference type="PANTHER" id="PTHR11019">
    <property type="entry name" value="HTH-TYPE TRANSCRIPTIONAL REGULATOR NIMR"/>
    <property type="match status" value="1"/>
</dbReference>
<organism evidence="5 6">
    <name type="scientific">Phocaeicola coprophilus</name>
    <dbReference type="NCBI Taxonomy" id="387090"/>
    <lineage>
        <taxon>Bacteria</taxon>
        <taxon>Pseudomonadati</taxon>
        <taxon>Bacteroidota</taxon>
        <taxon>Bacteroidia</taxon>
        <taxon>Bacteroidales</taxon>
        <taxon>Bacteroidaceae</taxon>
        <taxon>Phocaeicola</taxon>
    </lineage>
</organism>
<dbReference type="SUPFAM" id="SSF46689">
    <property type="entry name" value="Homeodomain-like"/>
    <property type="match status" value="1"/>
</dbReference>
<name>A0A413T0R7_9BACT</name>
<dbReference type="Gene3D" id="1.10.10.60">
    <property type="entry name" value="Homeodomain-like"/>
    <property type="match status" value="2"/>
</dbReference>
<evidence type="ECO:0000259" key="4">
    <source>
        <dbReference type="PROSITE" id="PS01124"/>
    </source>
</evidence>
<accession>A0A413T0R7</accession>
<evidence type="ECO:0000256" key="1">
    <source>
        <dbReference type="ARBA" id="ARBA00023015"/>
    </source>
</evidence>
<dbReference type="RefSeq" id="WP_118400307.1">
    <property type="nucleotide sequence ID" value="NZ_CABJGD010000011.1"/>
</dbReference>
<proteinExistence type="predicted"/>
<dbReference type="Gene3D" id="2.60.120.10">
    <property type="entry name" value="Jelly Rolls"/>
    <property type="match status" value="1"/>
</dbReference>
<dbReference type="SMART" id="SM00342">
    <property type="entry name" value="HTH_ARAC"/>
    <property type="match status" value="1"/>
</dbReference>
<dbReference type="PROSITE" id="PS01124">
    <property type="entry name" value="HTH_ARAC_FAMILY_2"/>
    <property type="match status" value="1"/>
</dbReference>
<dbReference type="Pfam" id="PF02311">
    <property type="entry name" value="AraC_binding"/>
    <property type="match status" value="1"/>
</dbReference>
<dbReference type="InterPro" id="IPR011051">
    <property type="entry name" value="RmlC_Cupin_sf"/>
</dbReference>
<evidence type="ECO:0000256" key="3">
    <source>
        <dbReference type="ARBA" id="ARBA00023163"/>
    </source>
</evidence>
<dbReference type="Proteomes" id="UP000283855">
    <property type="component" value="Unassembled WGS sequence"/>
</dbReference>
<dbReference type="PANTHER" id="PTHR11019:SF199">
    <property type="entry name" value="HTH-TYPE TRANSCRIPTIONAL REGULATOR NIMR"/>
    <property type="match status" value="1"/>
</dbReference>
<keyword evidence="2" id="KW-0238">DNA-binding</keyword>
<dbReference type="PROSITE" id="PS00041">
    <property type="entry name" value="HTH_ARAC_FAMILY_1"/>
    <property type="match status" value="1"/>
</dbReference>
<dbReference type="Pfam" id="PF12833">
    <property type="entry name" value="HTH_18"/>
    <property type="match status" value="1"/>
</dbReference>
<keyword evidence="3" id="KW-0804">Transcription</keyword>
<dbReference type="GO" id="GO:0003700">
    <property type="term" value="F:DNA-binding transcription factor activity"/>
    <property type="evidence" value="ECO:0007669"/>
    <property type="project" value="InterPro"/>
</dbReference>
<evidence type="ECO:0000313" key="6">
    <source>
        <dbReference type="Proteomes" id="UP000283855"/>
    </source>
</evidence>
<dbReference type="EMBL" id="QSFT01000011">
    <property type="protein sequence ID" value="RHA76258.1"/>
    <property type="molecule type" value="Genomic_DNA"/>
</dbReference>
<dbReference type="AlphaFoldDB" id="A0A413T0R7"/>
<dbReference type="GO" id="GO:0043565">
    <property type="term" value="F:sequence-specific DNA binding"/>
    <property type="evidence" value="ECO:0007669"/>
    <property type="project" value="InterPro"/>
</dbReference>
<evidence type="ECO:0000256" key="2">
    <source>
        <dbReference type="ARBA" id="ARBA00023125"/>
    </source>
</evidence>
<keyword evidence="1" id="KW-0805">Transcription regulation</keyword>
<sequence length="274" mass="31622">MNAEQREYIGIINQSAEEVILIKKTGWEEVNLPGHVHGKCQIIYTLAGTLHVEIGSESYFVPEKHIAWIPQGAEHKLSSNSRQVSMVIFYVSLRPEGKDDPKEEFAIYTANRLIGENLKFIASKGKMIEKQEQPDLYHFALGFFNLLPQMSPGKELLLKSLVIPDDSRLYPILRYLTDHVQKELRMDEVALRYNLSTRNLSRLFQESNIHFSSYVNRLRIMRAIELMTDGGRTMQEIAYAVGFNNPNHFNRVFRQVTGQSPKNYLRSCQEDETV</sequence>
<dbReference type="InterPro" id="IPR020449">
    <property type="entry name" value="Tscrpt_reg_AraC-type_HTH"/>
</dbReference>
<dbReference type="InterPro" id="IPR014710">
    <property type="entry name" value="RmlC-like_jellyroll"/>
</dbReference>
<protein>
    <submittedName>
        <fullName evidence="5">AraC family transcriptional regulator</fullName>
    </submittedName>
</protein>
<dbReference type="InterPro" id="IPR018060">
    <property type="entry name" value="HTH_AraC"/>
</dbReference>
<dbReference type="SUPFAM" id="SSF51182">
    <property type="entry name" value="RmlC-like cupins"/>
    <property type="match status" value="1"/>
</dbReference>
<dbReference type="InterPro" id="IPR018062">
    <property type="entry name" value="HTH_AraC-typ_CS"/>
</dbReference>
<evidence type="ECO:0000313" key="5">
    <source>
        <dbReference type="EMBL" id="RHA76258.1"/>
    </source>
</evidence>
<feature type="domain" description="HTH araC/xylS-type" evidence="4">
    <location>
        <begin position="170"/>
        <end position="267"/>
    </location>
</feature>
<dbReference type="InterPro" id="IPR003313">
    <property type="entry name" value="AraC-bd"/>
</dbReference>
<dbReference type="PRINTS" id="PR00032">
    <property type="entry name" value="HTHARAC"/>
</dbReference>
<dbReference type="InterPro" id="IPR009057">
    <property type="entry name" value="Homeodomain-like_sf"/>
</dbReference>
<gene>
    <name evidence="5" type="ORF">DW921_06845</name>
</gene>